<dbReference type="EMBL" id="LGCL01000045">
    <property type="protein sequence ID" value="KPL69987.1"/>
    <property type="molecule type" value="Genomic_DNA"/>
</dbReference>
<evidence type="ECO:0000256" key="1">
    <source>
        <dbReference type="ARBA" id="ARBA00005996"/>
    </source>
</evidence>
<organism evidence="2 3">
    <name type="scientific">Ornatilinea apprima</name>
    <dbReference type="NCBI Taxonomy" id="1134406"/>
    <lineage>
        <taxon>Bacteria</taxon>
        <taxon>Bacillati</taxon>
        <taxon>Chloroflexota</taxon>
        <taxon>Anaerolineae</taxon>
        <taxon>Anaerolineales</taxon>
        <taxon>Anaerolineaceae</taxon>
        <taxon>Ornatilinea</taxon>
    </lineage>
</organism>
<dbReference type="Gene3D" id="3.40.1260.10">
    <property type="entry name" value="DsrEFH-like"/>
    <property type="match status" value="1"/>
</dbReference>
<reference evidence="2 3" key="1">
    <citation type="submission" date="2015-07" db="EMBL/GenBank/DDBJ databases">
        <title>Genome sequence of Ornatilinea apprima DSM 23815.</title>
        <authorList>
            <person name="Hemp J."/>
            <person name="Ward L.M."/>
            <person name="Pace L.A."/>
            <person name="Fischer W.W."/>
        </authorList>
    </citation>
    <scope>NUCLEOTIDE SEQUENCE [LARGE SCALE GENOMIC DNA]</scope>
    <source>
        <strain evidence="2 3">P3M-1</strain>
    </source>
</reference>
<dbReference type="SUPFAM" id="SSF75169">
    <property type="entry name" value="DsrEFH-like"/>
    <property type="match status" value="1"/>
</dbReference>
<dbReference type="Proteomes" id="UP000050417">
    <property type="component" value="Unassembled WGS sequence"/>
</dbReference>
<comment type="caution">
    <text evidence="2">The sequence shown here is derived from an EMBL/GenBank/DDBJ whole genome shotgun (WGS) entry which is preliminary data.</text>
</comment>
<dbReference type="AlphaFoldDB" id="A0A0P6WVN4"/>
<dbReference type="InterPro" id="IPR017462">
    <property type="entry name" value="Sulphur_relay_TusC/DsrF"/>
</dbReference>
<keyword evidence="3" id="KW-1185">Reference proteome</keyword>
<dbReference type="STRING" id="1134406.ADN00_18110"/>
<evidence type="ECO:0000313" key="3">
    <source>
        <dbReference type="Proteomes" id="UP000050417"/>
    </source>
</evidence>
<sequence length="117" mass="13654">MKKILFVIYQAPCGTIWPNEGFRTAFGMYGEDIEPEVLFIDQGVVSVAKETEPSKLGLFSLKMVQKYIKKYGTKVFAEKESLEKFKVRELDENFQSEVISRHQAKEMIHNYDFVIFM</sequence>
<dbReference type="PANTHER" id="PTHR38780:SF1">
    <property type="entry name" value="PROTEIN TUSC"/>
    <property type="match status" value="1"/>
</dbReference>
<dbReference type="Pfam" id="PF02635">
    <property type="entry name" value="DsrE"/>
    <property type="match status" value="1"/>
</dbReference>
<proteinExistence type="inferred from homology"/>
<protein>
    <submittedName>
        <fullName evidence="2">Intracellular sulfur oxidation protein</fullName>
    </submittedName>
</protein>
<dbReference type="InterPro" id="IPR027396">
    <property type="entry name" value="DsrEFH-like"/>
</dbReference>
<gene>
    <name evidence="2" type="ORF">ADN00_18110</name>
</gene>
<dbReference type="PANTHER" id="PTHR38780">
    <property type="entry name" value="PROTEIN TUSC"/>
    <property type="match status" value="1"/>
</dbReference>
<dbReference type="InterPro" id="IPR003787">
    <property type="entry name" value="Sulphur_relay_DsrE/F-like"/>
</dbReference>
<comment type="similarity">
    <text evidence="1">Belongs to the DsrF/TusC family.</text>
</comment>
<dbReference type="OrthoDB" id="37548at2"/>
<dbReference type="RefSeq" id="WP_075064454.1">
    <property type="nucleotide sequence ID" value="NZ_LGCL01000045.1"/>
</dbReference>
<name>A0A0P6WVN4_9CHLR</name>
<accession>A0A0P6WVN4</accession>
<evidence type="ECO:0000313" key="2">
    <source>
        <dbReference type="EMBL" id="KPL69987.1"/>
    </source>
</evidence>